<sequence>MERQQFESWRYDVEPALASKVEEFHFLGYDRVTVDQVWACVMDRLRKPKEFIHLHAFVQVILTLKVQDYMTWVTKESYREGEDWFKKQDSLG</sequence>
<gene>
    <name evidence="1" type="ORF">AB3N04_07505</name>
</gene>
<accession>A0AB39BW75</accession>
<dbReference type="InterPro" id="IPR025716">
    <property type="entry name" value="Post-transcriptional_regulator"/>
</dbReference>
<dbReference type="AlphaFoldDB" id="A0AB39BW75"/>
<evidence type="ECO:0000313" key="1">
    <source>
        <dbReference type="EMBL" id="XDI38156.1"/>
    </source>
</evidence>
<dbReference type="Pfam" id="PF13797">
    <property type="entry name" value="Post_transc_reg"/>
    <property type="match status" value="1"/>
</dbReference>
<protein>
    <submittedName>
        <fullName evidence="1">Post-transcriptional regulator</fullName>
    </submittedName>
</protein>
<proteinExistence type="predicted"/>
<dbReference type="EMBL" id="CP162551">
    <property type="protein sequence ID" value="XDI38156.1"/>
    <property type="molecule type" value="Genomic_DNA"/>
</dbReference>
<organism evidence="1">
    <name type="scientific">Alkalihalophilus sp. As8PL</name>
    <dbReference type="NCBI Taxonomy" id="3237103"/>
    <lineage>
        <taxon>Bacteria</taxon>
        <taxon>Bacillati</taxon>
        <taxon>Bacillota</taxon>
        <taxon>Bacilli</taxon>
        <taxon>Bacillales</taxon>
        <taxon>Bacillaceae</taxon>
        <taxon>Alkalihalophilus</taxon>
    </lineage>
</organism>
<reference evidence="1" key="1">
    <citation type="submission" date="2024-07" db="EMBL/GenBank/DDBJ databases">
        <title>Identification and characteristics of an arsenic-resistant bacterial isolate, which belongs to a novel species.</title>
        <authorList>
            <person name="Juszczyk A."/>
            <person name="Kowalczyk A."/>
            <person name="Was K."/>
            <person name="Kosowicz W."/>
            <person name="Budzyn A."/>
            <person name="Latowski D."/>
        </authorList>
    </citation>
    <scope>NUCLEOTIDE SEQUENCE</scope>
    <source>
        <strain evidence="1">As8PL</strain>
    </source>
</reference>
<name>A0AB39BW75_9BACI</name>
<dbReference type="RefSeq" id="WP_368505474.1">
    <property type="nucleotide sequence ID" value="NZ_CP162551.1"/>
</dbReference>